<evidence type="ECO:0000313" key="2">
    <source>
        <dbReference type="EMBL" id="TPR44277.1"/>
    </source>
</evidence>
<dbReference type="AlphaFoldDB" id="A0A9Q8IM75"/>
<dbReference type="RefSeq" id="WP_140934527.1">
    <property type="nucleotide sequence ID" value="NZ_QUBF01000003.1"/>
</dbReference>
<dbReference type="InterPro" id="IPR039564">
    <property type="entry name" value="Peptidase_C39-like"/>
</dbReference>
<dbReference type="EMBL" id="QUBG01000003">
    <property type="protein sequence ID" value="TPR44277.1"/>
    <property type="molecule type" value="Genomic_DNA"/>
</dbReference>
<reference evidence="2" key="1">
    <citation type="submission" date="2018-08" db="EMBL/GenBank/DDBJ databases">
        <title>Comparative genomics of wild bee and flower associated Lactobacillus reveals potential adaptation to the bee host.</title>
        <authorList>
            <person name="Vuong H.Q."/>
            <person name="Mcfrederick Q.S."/>
        </authorList>
    </citation>
    <scope>NUCLEOTIDE SEQUENCE</scope>
    <source>
        <strain evidence="2">HV_63</strain>
    </source>
</reference>
<dbReference type="Gene3D" id="3.90.70.10">
    <property type="entry name" value="Cysteine proteinases"/>
    <property type="match status" value="1"/>
</dbReference>
<sequence length="227" mass="26039">MFKYKKTTILIGFLFIIGIFYTTNMIVSGNHIPGTYADRPIEKDTKVVELNAPYISQQSDKAWNGCEAASLLEGFHEKGILLNTNLDNFLKQMPYSKNDNPNYGYAGSPYIENQENALQSIYPKALSNWGNLYHHVEDMTGATANDLKNQVKHGNPVVTYIVSHYNEIPEYQHYKWGSGIVNSHVVLMDGYERGYYHISDPNRGKYWVKANLFEKAYNYKRYAVAIQ</sequence>
<dbReference type="PANTHER" id="PTHR37806">
    <property type="entry name" value="LMO0724 PROTEIN"/>
    <property type="match status" value="1"/>
</dbReference>
<evidence type="ECO:0000313" key="3">
    <source>
        <dbReference type="Proteomes" id="UP000784700"/>
    </source>
</evidence>
<feature type="domain" description="Peptidase C39-like" evidence="1">
    <location>
        <begin position="50"/>
        <end position="202"/>
    </location>
</feature>
<organism evidence="2 3">
    <name type="scientific">Apilactobacillus micheneri</name>
    <dbReference type="NCBI Taxonomy" id="1899430"/>
    <lineage>
        <taxon>Bacteria</taxon>
        <taxon>Bacillati</taxon>
        <taxon>Bacillota</taxon>
        <taxon>Bacilli</taxon>
        <taxon>Lactobacillales</taxon>
        <taxon>Lactobacillaceae</taxon>
        <taxon>Apilactobacillus</taxon>
    </lineage>
</organism>
<accession>A0A9Q8IM75</accession>
<dbReference type="Proteomes" id="UP000784700">
    <property type="component" value="Unassembled WGS sequence"/>
</dbReference>
<dbReference type="Pfam" id="PF13529">
    <property type="entry name" value="Peptidase_C39_2"/>
    <property type="match status" value="1"/>
</dbReference>
<evidence type="ECO:0000259" key="1">
    <source>
        <dbReference type="Pfam" id="PF13529"/>
    </source>
</evidence>
<name>A0A9Q8IM75_9LACO</name>
<dbReference type="GeneID" id="58108486"/>
<protein>
    <recommendedName>
        <fullName evidence="1">Peptidase C39-like domain-containing protein</fullName>
    </recommendedName>
</protein>
<comment type="caution">
    <text evidence="2">The sequence shown here is derived from an EMBL/GenBank/DDBJ whole genome shotgun (WGS) entry which is preliminary data.</text>
</comment>
<gene>
    <name evidence="2" type="ORF">DY130_04345</name>
</gene>
<dbReference type="PANTHER" id="PTHR37806:SF1">
    <property type="entry name" value="PEPTIDASE C39-LIKE DOMAIN-CONTAINING PROTEIN"/>
    <property type="match status" value="1"/>
</dbReference>
<proteinExistence type="predicted"/>